<dbReference type="InterPro" id="IPR015943">
    <property type="entry name" value="WD40/YVTN_repeat-like_dom_sf"/>
</dbReference>
<dbReference type="PANTHER" id="PTHR47199">
    <property type="entry name" value="PHOTOSYSTEM II STABILITY/ASSEMBLY FACTOR HCF136, CHLOROPLASTIC"/>
    <property type="match status" value="1"/>
</dbReference>
<dbReference type="InterPro" id="IPR036278">
    <property type="entry name" value="Sialidase_sf"/>
</dbReference>
<keyword evidence="6" id="KW-1185">Reference proteome</keyword>
<dbReference type="PANTHER" id="PTHR47199:SF2">
    <property type="entry name" value="PHOTOSYSTEM II STABILITY_ASSEMBLY FACTOR HCF136, CHLOROPLASTIC"/>
    <property type="match status" value="1"/>
</dbReference>
<sequence length="345" mass="36818">MIKNSLLALSLLIALFSCKKTEDSTLSTAPAGWEILETPVESSLRGLSPLTSDIAWACGSNGTWMRTINGGKLWDHGVIAGLDTVDFRSIQAFDALTAIAVSAGQPAVIYKTKDGGKTWELKHQENELAFLDGISFSSANRGFIIGDPNEGKWTILQTANQGNTWYPVDSLPSAVNGEAAFAASATSLLAEGNHLWIGTGGTESNLHYSKDMGASWEKYSSPFIQGESSQGIFSLTSIGDGEIVAVGGDYLNEGMLEGISGIFVTKNKEWVKPQQGPSGYRSGVVYFPRQKWLIAVGPSGSDYSKDSGITWQTISNEGFHAVKMGQADGSVWASGAKGKIAKLKY</sequence>
<protein>
    <submittedName>
        <fullName evidence="5">Photosynthesis system II assembly factor YCF48-like protein</fullName>
    </submittedName>
</protein>
<gene>
    <name evidence="5" type="ORF">LV83_00296</name>
</gene>
<feature type="chain" id="PRO_5016312294" evidence="3">
    <location>
        <begin position="20"/>
        <end position="345"/>
    </location>
</feature>
<dbReference type="AlphaFoldDB" id="A0A327PRP7"/>
<evidence type="ECO:0000256" key="3">
    <source>
        <dbReference type="SAM" id="SignalP"/>
    </source>
</evidence>
<dbReference type="SUPFAM" id="SSF50939">
    <property type="entry name" value="Sialidases"/>
    <property type="match status" value="1"/>
</dbReference>
<evidence type="ECO:0000313" key="5">
    <source>
        <dbReference type="EMBL" id="RAI95045.1"/>
    </source>
</evidence>
<dbReference type="Pfam" id="PF14870">
    <property type="entry name" value="PSII_BNR"/>
    <property type="match status" value="1"/>
</dbReference>
<dbReference type="EMBL" id="QLLK01000001">
    <property type="protein sequence ID" value="RAI95045.1"/>
    <property type="molecule type" value="Genomic_DNA"/>
</dbReference>
<keyword evidence="1" id="KW-0602">Photosynthesis</keyword>
<dbReference type="Proteomes" id="UP000249610">
    <property type="component" value="Unassembled WGS sequence"/>
</dbReference>
<dbReference type="OrthoDB" id="9813892at2"/>
<keyword evidence="2" id="KW-0604">Photosystem II</keyword>
<keyword evidence="3" id="KW-0732">Signal</keyword>
<accession>A0A327PRP7</accession>
<feature type="signal peptide" evidence="3">
    <location>
        <begin position="1"/>
        <end position="19"/>
    </location>
</feature>
<dbReference type="GO" id="GO:0009523">
    <property type="term" value="C:photosystem II"/>
    <property type="evidence" value="ECO:0007669"/>
    <property type="project" value="UniProtKB-KW"/>
</dbReference>
<evidence type="ECO:0000313" key="6">
    <source>
        <dbReference type="Proteomes" id="UP000249610"/>
    </source>
</evidence>
<dbReference type="RefSeq" id="WP_111609738.1">
    <property type="nucleotide sequence ID" value="NZ_QLLK01000001.1"/>
</dbReference>
<dbReference type="InterPro" id="IPR028203">
    <property type="entry name" value="PSII_CF48-like_dom"/>
</dbReference>
<name>A0A327PRP7_9BACT</name>
<organism evidence="5 6">
    <name type="scientific">Algoriphagus yeomjeoni</name>
    <dbReference type="NCBI Taxonomy" id="291403"/>
    <lineage>
        <taxon>Bacteria</taxon>
        <taxon>Pseudomonadati</taxon>
        <taxon>Bacteroidota</taxon>
        <taxon>Cytophagia</taxon>
        <taxon>Cytophagales</taxon>
        <taxon>Cyclobacteriaceae</taxon>
        <taxon>Algoriphagus</taxon>
    </lineage>
</organism>
<dbReference type="Gene3D" id="2.130.10.10">
    <property type="entry name" value="YVTN repeat-like/Quinoprotein amine dehydrogenase"/>
    <property type="match status" value="1"/>
</dbReference>
<evidence type="ECO:0000259" key="4">
    <source>
        <dbReference type="Pfam" id="PF14870"/>
    </source>
</evidence>
<proteinExistence type="predicted"/>
<dbReference type="GO" id="GO:0015979">
    <property type="term" value="P:photosynthesis"/>
    <property type="evidence" value="ECO:0007669"/>
    <property type="project" value="UniProtKB-KW"/>
</dbReference>
<comment type="caution">
    <text evidence="5">The sequence shown here is derived from an EMBL/GenBank/DDBJ whole genome shotgun (WGS) entry which is preliminary data.</text>
</comment>
<reference evidence="5 6" key="1">
    <citation type="submission" date="2018-06" db="EMBL/GenBank/DDBJ databases">
        <title>Genomic Encyclopedia of Archaeal and Bacterial Type Strains, Phase II (KMG-II): from individual species to whole genera.</title>
        <authorList>
            <person name="Goeker M."/>
        </authorList>
    </citation>
    <scope>NUCLEOTIDE SEQUENCE [LARGE SCALE GENOMIC DNA]</scope>
    <source>
        <strain evidence="5 6">DSM 23446</strain>
    </source>
</reference>
<evidence type="ECO:0000256" key="1">
    <source>
        <dbReference type="ARBA" id="ARBA00022531"/>
    </source>
</evidence>
<dbReference type="PROSITE" id="PS51257">
    <property type="entry name" value="PROKAR_LIPOPROTEIN"/>
    <property type="match status" value="1"/>
</dbReference>
<evidence type="ECO:0000256" key="2">
    <source>
        <dbReference type="ARBA" id="ARBA00023276"/>
    </source>
</evidence>
<feature type="domain" description="Photosynthesis system II assembly factor Ycf48/Hcf136-like" evidence="4">
    <location>
        <begin position="31"/>
        <end position="122"/>
    </location>
</feature>